<organism evidence="5 6">
    <name type="scientific">Candidatus Neptunichlamydia vexilliferae</name>
    <dbReference type="NCBI Taxonomy" id="1651774"/>
    <lineage>
        <taxon>Bacteria</taxon>
        <taxon>Pseudomonadati</taxon>
        <taxon>Chlamydiota</taxon>
        <taxon>Chlamydiia</taxon>
        <taxon>Parachlamydiales</taxon>
        <taxon>Simkaniaceae</taxon>
        <taxon>Candidatus Neptunichlamydia</taxon>
    </lineage>
</organism>
<dbReference type="Gene3D" id="3.40.1190.20">
    <property type="match status" value="1"/>
</dbReference>
<dbReference type="InterPro" id="IPR011611">
    <property type="entry name" value="PfkB_dom"/>
</dbReference>
<dbReference type="CDD" id="cd01168">
    <property type="entry name" value="adenosine_kinase"/>
    <property type="match status" value="1"/>
</dbReference>
<dbReference type="PANTHER" id="PTHR43320:SF3">
    <property type="entry name" value="CARBOHYDRATE KINASE PFKB DOMAIN-CONTAINING PROTEIN"/>
    <property type="match status" value="1"/>
</dbReference>
<comment type="caution">
    <text evidence="5">The sequence shown here is derived from an EMBL/GenBank/DDBJ whole genome shotgun (WGS) entry which is preliminary data.</text>
</comment>
<dbReference type="PANTHER" id="PTHR43320">
    <property type="entry name" value="SUGAR KINASE"/>
    <property type="match status" value="1"/>
</dbReference>
<evidence type="ECO:0000313" key="5">
    <source>
        <dbReference type="EMBL" id="MBF5059537.1"/>
    </source>
</evidence>
<dbReference type="Pfam" id="PF00294">
    <property type="entry name" value="PfkB"/>
    <property type="match status" value="1"/>
</dbReference>
<feature type="domain" description="Carbohydrate kinase PfkB" evidence="4">
    <location>
        <begin position="76"/>
        <end position="334"/>
    </location>
</feature>
<gene>
    <name evidence="5" type="ORF">NEPTK9_001051</name>
</gene>
<dbReference type="PROSITE" id="PS00584">
    <property type="entry name" value="PFKB_KINASES_2"/>
    <property type="match status" value="1"/>
</dbReference>
<evidence type="ECO:0000313" key="6">
    <source>
        <dbReference type="Proteomes" id="UP001194714"/>
    </source>
</evidence>
<dbReference type="Proteomes" id="UP001194714">
    <property type="component" value="Unassembled WGS sequence"/>
</dbReference>
<sequence length="367" mass="40518">MRYIFFLLLFLQSILLGESYDPNAPKEYGVLGLTGAIIDHYFFITNEELKAMAEEKGSWAPIDYPTLCSLLNKNKGAAQMAPGGSGSNVIKGLAQLGQKCAIVGKVGNDDKGKYYSKKMKELGVVPLLEEGALPTGQAVCLITPDRERTFRTYLGASHSLTDLKFDPSIFEKVDLFHLEGYQLVDPDLVIRTLKLAKEANVLISVDLASLEVVRRNKTFIRNILEKYIDIVFCNEVEAEELTGLKPKEASRFLSELCAVSVVTMSDRGSWVSGKEKQFRMGVFPVQVIDTTGAGDLYASGFLHGYLTGKPLEKCAQMGTICASYVIKRVGAEIPDQVWTEIKGLFEENPTSQVVFFPEKETSPSPKS</sequence>
<dbReference type="InterPro" id="IPR002173">
    <property type="entry name" value="Carboh/pur_kinase_PfkB_CS"/>
</dbReference>
<evidence type="ECO:0000259" key="4">
    <source>
        <dbReference type="Pfam" id="PF00294"/>
    </source>
</evidence>
<accession>A0ABS0AZH7</accession>
<dbReference type="EMBL" id="JAAEJV010000027">
    <property type="protein sequence ID" value="MBF5059537.1"/>
    <property type="molecule type" value="Genomic_DNA"/>
</dbReference>
<keyword evidence="3" id="KW-0418">Kinase</keyword>
<evidence type="ECO:0000256" key="3">
    <source>
        <dbReference type="ARBA" id="ARBA00022777"/>
    </source>
</evidence>
<evidence type="ECO:0000256" key="2">
    <source>
        <dbReference type="ARBA" id="ARBA00022679"/>
    </source>
</evidence>
<dbReference type="InterPro" id="IPR052700">
    <property type="entry name" value="Carb_kinase_PfkB-like"/>
</dbReference>
<comment type="similarity">
    <text evidence="1">Belongs to the carbohydrate kinase PfkB family.</text>
</comment>
<evidence type="ECO:0000256" key="1">
    <source>
        <dbReference type="ARBA" id="ARBA00010688"/>
    </source>
</evidence>
<name>A0ABS0AZH7_9BACT</name>
<keyword evidence="6" id="KW-1185">Reference proteome</keyword>
<keyword evidence="2" id="KW-0808">Transferase</keyword>
<reference evidence="5 6" key="1">
    <citation type="submission" date="2020-01" db="EMBL/GenBank/DDBJ databases">
        <title>Draft genome sequence of Cand. Neptunochlamydia vexilliferae K9.</title>
        <authorList>
            <person name="Schulz F."/>
            <person name="Koestlbacher S."/>
            <person name="Wascher F."/>
            <person name="Pizzetti I."/>
            <person name="Horn M."/>
        </authorList>
    </citation>
    <scope>NUCLEOTIDE SEQUENCE [LARGE SCALE GENOMIC DNA]</scope>
    <source>
        <strain evidence="5 6">K9</strain>
    </source>
</reference>
<dbReference type="SUPFAM" id="SSF53613">
    <property type="entry name" value="Ribokinase-like"/>
    <property type="match status" value="1"/>
</dbReference>
<dbReference type="RefSeq" id="WP_194847842.1">
    <property type="nucleotide sequence ID" value="NZ_JAAEJV010000027.1"/>
</dbReference>
<protein>
    <recommendedName>
        <fullName evidence="4">Carbohydrate kinase PfkB domain-containing protein</fullName>
    </recommendedName>
</protein>
<proteinExistence type="inferred from homology"/>
<dbReference type="InterPro" id="IPR029056">
    <property type="entry name" value="Ribokinase-like"/>
</dbReference>